<evidence type="ECO:0000256" key="5">
    <source>
        <dbReference type="ARBA" id="ARBA00023002"/>
    </source>
</evidence>
<evidence type="ECO:0000256" key="3">
    <source>
        <dbReference type="ARBA" id="ARBA00022485"/>
    </source>
</evidence>
<dbReference type="InterPro" id="IPR013984">
    <property type="entry name" value="Ald_Fedxn_OxRdtase_dom2"/>
</dbReference>
<evidence type="ECO:0000256" key="2">
    <source>
        <dbReference type="ARBA" id="ARBA00011032"/>
    </source>
</evidence>
<dbReference type="InterPro" id="IPR013983">
    <property type="entry name" value="Ald_Fedxn_OxRdtase_N"/>
</dbReference>
<keyword evidence="4" id="KW-0479">Metal-binding</keyword>
<dbReference type="Gene3D" id="3.60.9.10">
    <property type="entry name" value="Aldehyde ferredoxin oxidoreductase, N-terminal domain"/>
    <property type="match status" value="1"/>
</dbReference>
<dbReference type="GO" id="GO:0033726">
    <property type="term" value="F:aldehyde ferredoxin oxidoreductase activity"/>
    <property type="evidence" value="ECO:0007669"/>
    <property type="project" value="UniProtKB-EC"/>
</dbReference>
<evidence type="ECO:0000256" key="4">
    <source>
        <dbReference type="ARBA" id="ARBA00022723"/>
    </source>
</evidence>
<dbReference type="InterPro" id="IPR001203">
    <property type="entry name" value="OxRdtase_Ald_Fedxn_C"/>
</dbReference>
<organism evidence="10 11">
    <name type="scientific">Spirochaeta isovalerica</name>
    <dbReference type="NCBI Taxonomy" id="150"/>
    <lineage>
        <taxon>Bacteria</taxon>
        <taxon>Pseudomonadati</taxon>
        <taxon>Spirochaetota</taxon>
        <taxon>Spirochaetia</taxon>
        <taxon>Spirochaetales</taxon>
        <taxon>Spirochaetaceae</taxon>
        <taxon>Spirochaeta</taxon>
    </lineage>
</organism>
<keyword evidence="11" id="KW-1185">Reference proteome</keyword>
<dbReference type="InterPro" id="IPR036021">
    <property type="entry name" value="Tungsten_al_ferr_oxy-like_C"/>
</dbReference>
<evidence type="ECO:0000259" key="9">
    <source>
        <dbReference type="SMART" id="SM00790"/>
    </source>
</evidence>
<dbReference type="GO" id="GO:0046872">
    <property type="term" value="F:metal ion binding"/>
    <property type="evidence" value="ECO:0007669"/>
    <property type="project" value="UniProtKB-KW"/>
</dbReference>
<dbReference type="EMBL" id="JACHGJ010000001">
    <property type="protein sequence ID" value="MBB6479315.1"/>
    <property type="molecule type" value="Genomic_DNA"/>
</dbReference>
<keyword evidence="5 10" id="KW-0560">Oxidoreductase</keyword>
<keyword evidence="6" id="KW-0408">Iron</keyword>
<dbReference type="SUPFAM" id="SSF48310">
    <property type="entry name" value="Aldehyde ferredoxin oxidoreductase, C-terminal domains"/>
    <property type="match status" value="1"/>
</dbReference>
<dbReference type="GO" id="GO:0009055">
    <property type="term" value="F:electron transfer activity"/>
    <property type="evidence" value="ECO:0007669"/>
    <property type="project" value="InterPro"/>
</dbReference>
<evidence type="ECO:0000256" key="7">
    <source>
        <dbReference type="ARBA" id="ARBA00023014"/>
    </source>
</evidence>
<feature type="domain" description="Aldehyde ferredoxin oxidoreductase N-terminal" evidence="9">
    <location>
        <begin position="9"/>
        <end position="210"/>
    </location>
</feature>
<dbReference type="EC" id="1.2.7.5" evidence="10"/>
<name>A0A841R636_9SPIO</name>
<dbReference type="SMART" id="SM00790">
    <property type="entry name" value="AFOR_N"/>
    <property type="match status" value="1"/>
</dbReference>
<dbReference type="Gene3D" id="1.10.599.10">
    <property type="entry name" value="Aldehyde Ferredoxin Oxidoreductase Protein, subunit A, domain 3"/>
    <property type="match status" value="1"/>
</dbReference>
<protein>
    <submittedName>
        <fullName evidence="10">Aldehyde:ferredoxin oxidoreductase</fullName>
        <ecNumber evidence="10">1.2.7.5</ecNumber>
    </submittedName>
</protein>
<keyword evidence="3" id="KW-0004">4Fe-4S</keyword>
<sequence length="778" mass="86547">MKTIKGTSNRYLDINLSDSSWSVYHVSAADLRDFLGAKGVALKIFHDRFSRDKLAQIDPLGADNLLIFSMGVMLSTGAPCSGRFEVVTKSPLTGLMVGSSCGGYFGEACKTAGWDGVIISGSASEPTVIKIDKDGVLFEEAGELWGQGTHEVQKNLNLSPKEGAAVIGPAGENKVLYANICSGHRFAGRGGVGAVMGAKNLKAVVARGKEVSYEPVRPGLFQKTIAKSKKYVHRNGMTESYRLYGTNANVRFGIKTGFSPVRNFRDRWHEDTEKTSGEAMAEKYGTRHSACRHCSVLCGHKGRYPDGKMRQIPEYETIGMFGSNIENFDPDKIGVWNEEMNELGLDTISAGGTMAWAMEAAEKGIRSSQLQFGRHDNISSVLKDIAYRKGEGAELADGSKKLSEKYGGTDFAIHVKGIEVAAYDPRASWGHGLGYAVHNKGGCHLGSYLISLEQLMGYMPPHTTMGKAHWVVFMEDMFSAVNSLQVCLFSVFGIMTEPVIPKYLPKFVLNIATIAMPKVAMMLMDWSILSEYFTSVTGIKLSKWGFVKAGERINKLERWLNVQMGMTPDQDTLPDRFTKEKETAYKGKNTVVPLDRMIRRYYRLRRYNDTAGPEDKVIDKMMARENRSRTVSPYRSPVKLIYCGTVMAVLGWFIPAVACRKASVRDEVKALPEDFKLRFAIWPSGPSLSLKREGDRLKKVSLREEQADMTVYLKSLEAAWLLLTFQESTCDSEARGRLMVKGDLPHTCTFIRLMDKVEILLLPRFLAKRAVKKWEPVR</sequence>
<keyword evidence="7" id="KW-0411">Iron-sulfur</keyword>
<dbReference type="Gene3D" id="1.10.569.10">
    <property type="entry name" value="Aldehyde Ferredoxin Oxidoreductase Protein, subunit A, domain 2"/>
    <property type="match status" value="1"/>
</dbReference>
<dbReference type="RefSeq" id="WP_184744383.1">
    <property type="nucleotide sequence ID" value="NZ_JACHGJ010000001.1"/>
</dbReference>
<evidence type="ECO:0000256" key="1">
    <source>
        <dbReference type="ARBA" id="ARBA00001966"/>
    </source>
</evidence>
<comment type="similarity">
    <text evidence="2">Belongs to the AOR/FOR family.</text>
</comment>
<dbReference type="Pfam" id="PF01314">
    <property type="entry name" value="AFOR_C"/>
    <property type="match status" value="1"/>
</dbReference>
<dbReference type="InterPro" id="IPR036503">
    <property type="entry name" value="Ald_Fedxn_OxRdtase_N_sf"/>
</dbReference>
<proteinExistence type="inferred from homology"/>
<evidence type="ECO:0000313" key="10">
    <source>
        <dbReference type="EMBL" id="MBB6479315.1"/>
    </source>
</evidence>
<reference evidence="10 11" key="1">
    <citation type="submission" date="2020-08" db="EMBL/GenBank/DDBJ databases">
        <title>Genomic Encyclopedia of Type Strains, Phase IV (KMG-IV): sequencing the most valuable type-strain genomes for metagenomic binning, comparative biology and taxonomic classification.</title>
        <authorList>
            <person name="Goeker M."/>
        </authorList>
    </citation>
    <scope>NUCLEOTIDE SEQUENCE [LARGE SCALE GENOMIC DNA]</scope>
    <source>
        <strain evidence="10 11">DSM 2461</strain>
    </source>
</reference>
<accession>A0A841R636</accession>
<dbReference type="Pfam" id="PF02730">
    <property type="entry name" value="AFOR_N"/>
    <property type="match status" value="1"/>
</dbReference>
<comment type="caution">
    <text evidence="10">The sequence shown here is derived from an EMBL/GenBank/DDBJ whole genome shotgun (WGS) entry which is preliminary data.</text>
</comment>
<evidence type="ECO:0000313" key="11">
    <source>
        <dbReference type="Proteomes" id="UP000587760"/>
    </source>
</evidence>
<dbReference type="SUPFAM" id="SSF56228">
    <property type="entry name" value="Aldehyde ferredoxin oxidoreductase, N-terminal domain"/>
    <property type="match status" value="1"/>
</dbReference>
<comment type="cofactor">
    <cofactor evidence="8">
        <name>tungstopterin</name>
        <dbReference type="ChEBI" id="CHEBI:30402"/>
    </cofactor>
</comment>
<dbReference type="PANTHER" id="PTHR30038">
    <property type="entry name" value="ALDEHYDE FERREDOXIN OXIDOREDUCTASE"/>
    <property type="match status" value="1"/>
</dbReference>
<comment type="cofactor">
    <cofactor evidence="1">
        <name>[4Fe-4S] cluster</name>
        <dbReference type="ChEBI" id="CHEBI:49883"/>
    </cofactor>
</comment>
<gene>
    <name evidence="10" type="ORF">HNR50_000948</name>
</gene>
<evidence type="ECO:0000256" key="6">
    <source>
        <dbReference type="ARBA" id="ARBA00023004"/>
    </source>
</evidence>
<evidence type="ECO:0000256" key="8">
    <source>
        <dbReference type="ARBA" id="ARBA00049934"/>
    </source>
</evidence>
<dbReference type="Proteomes" id="UP000587760">
    <property type="component" value="Unassembled WGS sequence"/>
</dbReference>
<dbReference type="GO" id="GO:0051539">
    <property type="term" value="F:4 iron, 4 sulfur cluster binding"/>
    <property type="evidence" value="ECO:0007669"/>
    <property type="project" value="UniProtKB-KW"/>
</dbReference>
<dbReference type="InterPro" id="IPR051919">
    <property type="entry name" value="W-dependent_AOR"/>
</dbReference>
<dbReference type="AlphaFoldDB" id="A0A841R636"/>
<dbReference type="PANTHER" id="PTHR30038:SF7">
    <property type="entry name" value="TUNGSTEN-CONTAINING GLYCERALDEHYDE-3-PHOSPHATE:FERREDOXIN OXIDOREDUCTASE"/>
    <property type="match status" value="1"/>
</dbReference>
<dbReference type="InterPro" id="IPR013985">
    <property type="entry name" value="Ald_Fedxn_OxRdtase_dom3"/>
</dbReference>